<dbReference type="InterPro" id="IPR019193">
    <property type="entry name" value="UBQ-conj_enz_E2-bd_prot"/>
</dbReference>
<sequence>MISFYAEELSNINIVRATILAEPGYDVAKQLQVVDNQLILDSETKIDLSTVDLSISSQDWIVSRVDQPTDGLVPWEVKLSQCRQAQQPRSQQTEVKEWWSTSVLRELSEFKCKVCAQSLFLKDKEYKLKDLPSEHWYELVECWICHETKPEEHQARMRPILARPTVLLVGSTYFLLHPDDMIANSIQMDKVVADRLNVSTYKTKDFKKVGDAIDIIVLADTKIQDKLHDNYKQFVGMKNRPTNYYRWERGTMTKWSAINCSHCQQAVGEGQYCIENDQIQLLAVKLFKYSISILPNLQEQPGFIDFFVSDLISTAKIHATHKFLIQGRQSTRHFALIWLFNWDTSIIYNNNKETLKKERGNYSAL</sequence>
<keyword evidence="2" id="KW-1185">Reference proteome</keyword>
<protein>
    <submittedName>
        <fullName evidence="1">Uncharacterized protein</fullName>
    </submittedName>
</protein>
<dbReference type="GO" id="GO:0043161">
    <property type="term" value="P:proteasome-mediated ubiquitin-dependent protein catabolic process"/>
    <property type="evidence" value="ECO:0007669"/>
    <property type="project" value="TreeGrafter"/>
</dbReference>
<dbReference type="GO" id="GO:0000209">
    <property type="term" value="P:protein polyubiquitination"/>
    <property type="evidence" value="ECO:0007669"/>
    <property type="project" value="TreeGrafter"/>
</dbReference>
<dbReference type="GO" id="GO:0000151">
    <property type="term" value="C:ubiquitin ligase complex"/>
    <property type="evidence" value="ECO:0007669"/>
    <property type="project" value="TreeGrafter"/>
</dbReference>
<dbReference type="GO" id="GO:0061630">
    <property type="term" value="F:ubiquitin protein ligase activity"/>
    <property type="evidence" value="ECO:0007669"/>
    <property type="project" value="TreeGrafter"/>
</dbReference>
<accession>A0A367JHA8</accession>
<name>A0A367JHA8_RHIAZ</name>
<dbReference type="Pfam" id="PF09814">
    <property type="entry name" value="HECT_2"/>
    <property type="match status" value="1"/>
</dbReference>
<dbReference type="PANTHER" id="PTHR31531:SF2">
    <property type="entry name" value="E3 UBIQUITIN-PROTEIN LIGASE E3D"/>
    <property type="match status" value="1"/>
</dbReference>
<dbReference type="STRING" id="86630.A0A367JHA8"/>
<dbReference type="Proteomes" id="UP000252139">
    <property type="component" value="Unassembled WGS sequence"/>
</dbReference>
<dbReference type="GO" id="GO:0006513">
    <property type="term" value="P:protein monoubiquitination"/>
    <property type="evidence" value="ECO:0007669"/>
    <property type="project" value="TreeGrafter"/>
</dbReference>
<dbReference type="GO" id="GO:0031624">
    <property type="term" value="F:ubiquitin conjugating enzyme binding"/>
    <property type="evidence" value="ECO:0007669"/>
    <property type="project" value="TreeGrafter"/>
</dbReference>
<dbReference type="GO" id="GO:0005829">
    <property type="term" value="C:cytosol"/>
    <property type="evidence" value="ECO:0007669"/>
    <property type="project" value="TreeGrafter"/>
</dbReference>
<proteinExistence type="predicted"/>
<dbReference type="GO" id="GO:0005634">
    <property type="term" value="C:nucleus"/>
    <property type="evidence" value="ECO:0007669"/>
    <property type="project" value="TreeGrafter"/>
</dbReference>
<comment type="caution">
    <text evidence="1">The sequence shown here is derived from an EMBL/GenBank/DDBJ whole genome shotgun (WGS) entry which is preliminary data.</text>
</comment>
<reference evidence="1 2" key="1">
    <citation type="journal article" date="2018" name="G3 (Bethesda)">
        <title>Phylogenetic and Phylogenomic Definition of Rhizopus Species.</title>
        <authorList>
            <person name="Gryganskyi A.P."/>
            <person name="Golan J."/>
            <person name="Dolatabadi S."/>
            <person name="Mondo S."/>
            <person name="Robb S."/>
            <person name="Idnurm A."/>
            <person name="Muszewska A."/>
            <person name="Steczkiewicz K."/>
            <person name="Masonjones S."/>
            <person name="Liao H.L."/>
            <person name="Gajdeczka M.T."/>
            <person name="Anike F."/>
            <person name="Vuek A."/>
            <person name="Anishchenko I.M."/>
            <person name="Voigt K."/>
            <person name="de Hoog G.S."/>
            <person name="Smith M.E."/>
            <person name="Heitman J."/>
            <person name="Vilgalys R."/>
            <person name="Stajich J.E."/>
        </authorList>
    </citation>
    <scope>NUCLEOTIDE SEQUENCE [LARGE SCALE GENOMIC DNA]</scope>
    <source>
        <strain evidence="1 2">CBS 357.93</strain>
    </source>
</reference>
<organism evidence="1 2">
    <name type="scientific">Rhizopus azygosporus</name>
    <name type="common">Rhizopus microsporus var. azygosporus</name>
    <dbReference type="NCBI Taxonomy" id="86630"/>
    <lineage>
        <taxon>Eukaryota</taxon>
        <taxon>Fungi</taxon>
        <taxon>Fungi incertae sedis</taxon>
        <taxon>Mucoromycota</taxon>
        <taxon>Mucoromycotina</taxon>
        <taxon>Mucoromycetes</taxon>
        <taxon>Mucorales</taxon>
        <taxon>Mucorineae</taxon>
        <taxon>Rhizopodaceae</taxon>
        <taxon>Rhizopus</taxon>
    </lineage>
</organism>
<dbReference type="OrthoDB" id="66510at2759"/>
<dbReference type="GO" id="GO:0030332">
    <property type="term" value="F:cyclin binding"/>
    <property type="evidence" value="ECO:0007669"/>
    <property type="project" value="TreeGrafter"/>
</dbReference>
<evidence type="ECO:0000313" key="1">
    <source>
        <dbReference type="EMBL" id="RCH89307.1"/>
    </source>
</evidence>
<gene>
    <name evidence="1" type="ORF">CU097_010530</name>
</gene>
<dbReference type="AlphaFoldDB" id="A0A367JHA8"/>
<dbReference type="GO" id="GO:0051865">
    <property type="term" value="P:protein autoubiquitination"/>
    <property type="evidence" value="ECO:0007669"/>
    <property type="project" value="TreeGrafter"/>
</dbReference>
<dbReference type="EMBL" id="PJQL01001313">
    <property type="protein sequence ID" value="RCH89307.1"/>
    <property type="molecule type" value="Genomic_DNA"/>
</dbReference>
<evidence type="ECO:0000313" key="2">
    <source>
        <dbReference type="Proteomes" id="UP000252139"/>
    </source>
</evidence>
<dbReference type="PANTHER" id="PTHR31531">
    <property type="entry name" value="E3 UBIQUITIN-PROTEIN LIGASE E3D FAMILY MEMBER"/>
    <property type="match status" value="1"/>
</dbReference>